<evidence type="ECO:0000313" key="1">
    <source>
        <dbReference type="EMBL" id="CAG9287291.1"/>
    </source>
</evidence>
<reference evidence="1" key="1">
    <citation type="submission" date="2022-02" db="EMBL/GenBank/DDBJ databases">
        <authorList>
            <person name="Giguere J D."/>
        </authorList>
    </citation>
    <scope>NUCLEOTIDE SEQUENCE</scope>
    <source>
        <strain evidence="1">CCAP 1055/1</strain>
    </source>
</reference>
<sequence length="40" mass="4780">MKYGEHLKANIAPEYGEENYLHYERLDQIITQLTETKPSR</sequence>
<proteinExistence type="predicted"/>
<dbReference type="Proteomes" id="UP000836788">
    <property type="component" value="Chromosome 25"/>
</dbReference>
<name>A0A8J9X725_PHATR</name>
<dbReference type="EMBL" id="OU594966">
    <property type="protein sequence ID" value="CAG9287291.1"/>
    <property type="molecule type" value="Genomic_DNA"/>
</dbReference>
<feature type="non-terminal residue" evidence="1">
    <location>
        <position position="40"/>
    </location>
</feature>
<protein>
    <submittedName>
        <fullName evidence="1">Uncharacterized protein</fullName>
    </submittedName>
</protein>
<gene>
    <name evidence="1" type="ORF">PTTT1_LOCUS35080</name>
</gene>
<organism evidence="1">
    <name type="scientific">Phaeodactylum tricornutum</name>
    <name type="common">Diatom</name>
    <dbReference type="NCBI Taxonomy" id="2850"/>
    <lineage>
        <taxon>Eukaryota</taxon>
        <taxon>Sar</taxon>
        <taxon>Stramenopiles</taxon>
        <taxon>Ochrophyta</taxon>
        <taxon>Bacillariophyta</taxon>
        <taxon>Bacillariophyceae</taxon>
        <taxon>Bacillariophycidae</taxon>
        <taxon>Naviculales</taxon>
        <taxon>Phaeodactylaceae</taxon>
        <taxon>Phaeodactylum</taxon>
    </lineage>
</organism>
<accession>A0A8J9X725</accession>
<dbReference type="AlphaFoldDB" id="A0A8J9X725"/>